<dbReference type="InterPro" id="IPR000086">
    <property type="entry name" value="NUDIX_hydrolase_dom"/>
</dbReference>
<dbReference type="InterPro" id="IPR020084">
    <property type="entry name" value="NUDIX_hydrolase_CS"/>
</dbReference>
<protein>
    <recommendedName>
        <fullName evidence="2">Nudix hydrolase domain-containing protein</fullName>
    </recommendedName>
</protein>
<organism evidence="3 4">
    <name type="scientific">Gossypium anomalum</name>
    <dbReference type="NCBI Taxonomy" id="47600"/>
    <lineage>
        <taxon>Eukaryota</taxon>
        <taxon>Viridiplantae</taxon>
        <taxon>Streptophyta</taxon>
        <taxon>Embryophyta</taxon>
        <taxon>Tracheophyta</taxon>
        <taxon>Spermatophyta</taxon>
        <taxon>Magnoliopsida</taxon>
        <taxon>eudicotyledons</taxon>
        <taxon>Gunneridae</taxon>
        <taxon>Pentapetalae</taxon>
        <taxon>rosids</taxon>
        <taxon>malvids</taxon>
        <taxon>Malvales</taxon>
        <taxon>Malvaceae</taxon>
        <taxon>Malvoideae</taxon>
        <taxon>Gossypium</taxon>
    </lineage>
</organism>
<evidence type="ECO:0000259" key="2">
    <source>
        <dbReference type="PROSITE" id="PS51462"/>
    </source>
</evidence>
<sequence>MEGLPSGYRPNVGVCLINSDNQVFVASRLNGGIEDGEEPRYAAIRELREETGVVSAEIIAEVPKWLTYDFPTAVKAKVNRLWGGEWHGNAQKWFLMKLTKDESEINLATGEVEPEFAEWKWATPEEVVEQVLSNPRFKSGS</sequence>
<dbReference type="AlphaFoldDB" id="A0A8J6D9H8"/>
<dbReference type="SUPFAM" id="SSF55811">
    <property type="entry name" value="Nudix"/>
    <property type="match status" value="1"/>
</dbReference>
<dbReference type="EMBL" id="JAHUZN010000002">
    <property type="protein sequence ID" value="KAG8500091.1"/>
    <property type="molecule type" value="Genomic_DNA"/>
</dbReference>
<dbReference type="InterPro" id="IPR022927">
    <property type="entry name" value="RppH"/>
</dbReference>
<accession>A0A8J6D9H8</accession>
<keyword evidence="1" id="KW-0378">Hydrolase</keyword>
<dbReference type="PANTHER" id="PTHR11839">
    <property type="entry name" value="UDP/ADP-SUGAR PYROPHOSPHATASE"/>
    <property type="match status" value="1"/>
</dbReference>
<dbReference type="NCBIfam" id="NF001938">
    <property type="entry name" value="PRK00714.1-5"/>
    <property type="match status" value="1"/>
</dbReference>
<proteinExistence type="predicted"/>
<dbReference type="PROSITE" id="PS51462">
    <property type="entry name" value="NUDIX"/>
    <property type="match status" value="1"/>
</dbReference>
<evidence type="ECO:0000313" key="3">
    <source>
        <dbReference type="EMBL" id="KAG8500091.1"/>
    </source>
</evidence>
<dbReference type="OrthoDB" id="276276at2759"/>
<dbReference type="PANTHER" id="PTHR11839:SF30">
    <property type="entry name" value="NUDIX HYDROLASE 25"/>
    <property type="match status" value="1"/>
</dbReference>
<keyword evidence="4" id="KW-1185">Reference proteome</keyword>
<name>A0A8J6D9H8_9ROSI</name>
<dbReference type="Proteomes" id="UP000701853">
    <property type="component" value="Chromosome 2"/>
</dbReference>
<evidence type="ECO:0000313" key="4">
    <source>
        <dbReference type="Proteomes" id="UP000701853"/>
    </source>
</evidence>
<dbReference type="PROSITE" id="PS00893">
    <property type="entry name" value="NUDIX_BOX"/>
    <property type="match status" value="1"/>
</dbReference>
<dbReference type="GO" id="GO:0008893">
    <property type="term" value="F:guanosine-3',5'-bis(diphosphate) 3'-diphosphatase activity"/>
    <property type="evidence" value="ECO:0007669"/>
    <property type="project" value="TreeGrafter"/>
</dbReference>
<dbReference type="GO" id="GO:0034432">
    <property type="term" value="F:bis(5'-adenosyl)-pentaphosphatase activity"/>
    <property type="evidence" value="ECO:0007669"/>
    <property type="project" value="TreeGrafter"/>
</dbReference>
<dbReference type="GO" id="GO:0009507">
    <property type="term" value="C:chloroplast"/>
    <property type="evidence" value="ECO:0007669"/>
    <property type="project" value="TreeGrafter"/>
</dbReference>
<feature type="domain" description="Nudix hydrolase" evidence="2">
    <location>
        <begin position="7"/>
        <end position="141"/>
    </location>
</feature>
<reference evidence="3 4" key="1">
    <citation type="journal article" date="2021" name="bioRxiv">
        <title>The Gossypium anomalum genome as a resource for cotton improvement and evolutionary analysis of hybrid incompatibility.</title>
        <authorList>
            <person name="Grover C.E."/>
            <person name="Yuan D."/>
            <person name="Arick M.A."/>
            <person name="Miller E.R."/>
            <person name="Hu G."/>
            <person name="Peterson D.G."/>
            <person name="Wendel J.F."/>
            <person name="Udall J.A."/>
        </authorList>
    </citation>
    <scope>NUCLEOTIDE SEQUENCE [LARGE SCALE GENOMIC DNA]</scope>
    <source>
        <strain evidence="3">JFW-Udall</strain>
        <tissue evidence="3">Leaf</tissue>
    </source>
</reference>
<dbReference type="CDD" id="cd03671">
    <property type="entry name" value="NUDIX_Ap4A_hydrolase_plant_like"/>
    <property type="match status" value="1"/>
</dbReference>
<dbReference type="InterPro" id="IPR015797">
    <property type="entry name" value="NUDIX_hydrolase-like_dom_sf"/>
</dbReference>
<gene>
    <name evidence="3" type="ORF">CXB51_003720</name>
</gene>
<evidence type="ECO:0000256" key="1">
    <source>
        <dbReference type="ARBA" id="ARBA00022801"/>
    </source>
</evidence>
<dbReference type="GO" id="GO:0006753">
    <property type="term" value="P:nucleoside phosphate metabolic process"/>
    <property type="evidence" value="ECO:0007669"/>
    <property type="project" value="TreeGrafter"/>
</dbReference>
<dbReference type="Gene3D" id="3.90.79.10">
    <property type="entry name" value="Nucleoside Triphosphate Pyrophosphohydrolase"/>
    <property type="match status" value="1"/>
</dbReference>
<dbReference type="Pfam" id="PF00293">
    <property type="entry name" value="NUDIX"/>
    <property type="match status" value="1"/>
</dbReference>
<dbReference type="GO" id="GO:0019693">
    <property type="term" value="P:ribose phosphate metabolic process"/>
    <property type="evidence" value="ECO:0007669"/>
    <property type="project" value="TreeGrafter"/>
</dbReference>
<comment type="caution">
    <text evidence="3">The sequence shown here is derived from an EMBL/GenBank/DDBJ whole genome shotgun (WGS) entry which is preliminary data.</text>
</comment>